<proteinExistence type="inferred from homology"/>
<dbReference type="NCBIfam" id="TIGR01352">
    <property type="entry name" value="tonB_Cterm"/>
    <property type="match status" value="1"/>
</dbReference>
<accession>A0A3N4VJY5</accession>
<keyword evidence="4" id="KW-1003">Cell membrane</keyword>
<reference evidence="13 14" key="1">
    <citation type="submission" date="2018-11" db="EMBL/GenBank/DDBJ databases">
        <title>Genomic Encyclopedia of Type Strains, Phase IV (KMG-IV): sequencing the most valuable type-strain genomes for metagenomic binning, comparative biology and taxonomic classification.</title>
        <authorList>
            <person name="Goeker M."/>
        </authorList>
    </citation>
    <scope>NUCLEOTIDE SEQUENCE [LARGE SCALE GENOMIC DNA]</scope>
    <source>
        <strain evidence="13 14">DSM 25623</strain>
    </source>
</reference>
<evidence type="ECO:0000256" key="7">
    <source>
        <dbReference type="ARBA" id="ARBA00022927"/>
    </source>
</evidence>
<dbReference type="PROSITE" id="PS52015">
    <property type="entry name" value="TONB_CTD"/>
    <property type="match status" value="1"/>
</dbReference>
<feature type="compositionally biased region" description="Pro residues" evidence="10">
    <location>
        <begin position="104"/>
        <end position="117"/>
    </location>
</feature>
<dbReference type="PANTHER" id="PTHR33446:SF2">
    <property type="entry name" value="PROTEIN TONB"/>
    <property type="match status" value="1"/>
</dbReference>
<dbReference type="GO" id="GO:0031992">
    <property type="term" value="F:energy transducer activity"/>
    <property type="evidence" value="ECO:0007669"/>
    <property type="project" value="TreeGrafter"/>
</dbReference>
<keyword evidence="7" id="KW-0653">Protein transport</keyword>
<evidence type="ECO:0000313" key="13">
    <source>
        <dbReference type="EMBL" id="RPE81745.1"/>
    </source>
</evidence>
<keyword evidence="9 11" id="KW-0472">Membrane</keyword>
<organism evidence="13 14">
    <name type="scientific">Vulcaniibacterium tengchongense</name>
    <dbReference type="NCBI Taxonomy" id="1273429"/>
    <lineage>
        <taxon>Bacteria</taxon>
        <taxon>Pseudomonadati</taxon>
        <taxon>Pseudomonadota</taxon>
        <taxon>Gammaproteobacteria</taxon>
        <taxon>Lysobacterales</taxon>
        <taxon>Lysobacteraceae</taxon>
        <taxon>Vulcaniibacterium</taxon>
    </lineage>
</organism>
<dbReference type="GO" id="GO:0098797">
    <property type="term" value="C:plasma membrane protein complex"/>
    <property type="evidence" value="ECO:0007669"/>
    <property type="project" value="TreeGrafter"/>
</dbReference>
<feature type="transmembrane region" description="Helical" evidence="11">
    <location>
        <begin position="25"/>
        <end position="44"/>
    </location>
</feature>
<keyword evidence="5" id="KW-0997">Cell inner membrane</keyword>
<keyword evidence="8 11" id="KW-1133">Transmembrane helix</keyword>
<dbReference type="Pfam" id="PF03544">
    <property type="entry name" value="TonB_C"/>
    <property type="match status" value="1"/>
</dbReference>
<evidence type="ECO:0000256" key="11">
    <source>
        <dbReference type="SAM" id="Phobius"/>
    </source>
</evidence>
<dbReference type="GO" id="GO:0015031">
    <property type="term" value="P:protein transport"/>
    <property type="evidence" value="ECO:0007669"/>
    <property type="project" value="UniProtKB-KW"/>
</dbReference>
<feature type="domain" description="TonB C-terminal" evidence="12">
    <location>
        <begin position="121"/>
        <end position="212"/>
    </location>
</feature>
<evidence type="ECO:0000256" key="10">
    <source>
        <dbReference type="SAM" id="MobiDB-lite"/>
    </source>
</evidence>
<evidence type="ECO:0000256" key="2">
    <source>
        <dbReference type="ARBA" id="ARBA00006555"/>
    </source>
</evidence>
<evidence type="ECO:0000256" key="8">
    <source>
        <dbReference type="ARBA" id="ARBA00022989"/>
    </source>
</evidence>
<comment type="similarity">
    <text evidence="2">Belongs to the TonB family.</text>
</comment>
<dbReference type="PANTHER" id="PTHR33446">
    <property type="entry name" value="PROTEIN TONB-RELATED"/>
    <property type="match status" value="1"/>
</dbReference>
<gene>
    <name evidence="13" type="ORF">EDC50_0943</name>
</gene>
<evidence type="ECO:0000256" key="4">
    <source>
        <dbReference type="ARBA" id="ARBA00022475"/>
    </source>
</evidence>
<sequence>MTRSASAPSPHASGPARWLPNSRSLLWVLLAFLAGLALFALAILRGRDGDDFYRPGRTAPPTADAPQYQPLPAPLPAEGGGTGNLRTPEAPAAGEEQPRLVEAPKPPAPVAPAPRPAPAVATRPEPIPGQTPAPRYPAAALRRGESGTVMVRAEIRPDGTPDVVTVARSSGSRQLDRAALDAVRRWRFRPAQQDGQPVRAAVMVPISFEAQR</sequence>
<comment type="subcellular location">
    <subcellularLocation>
        <location evidence="1">Cell inner membrane</location>
        <topology evidence="1">Single-pass membrane protein</topology>
        <orientation evidence="1">Periplasmic side</orientation>
    </subcellularLocation>
</comment>
<feature type="region of interest" description="Disordered" evidence="10">
    <location>
        <begin position="54"/>
        <end position="136"/>
    </location>
</feature>
<dbReference type="InterPro" id="IPR051045">
    <property type="entry name" value="TonB-dependent_transducer"/>
</dbReference>
<dbReference type="InterPro" id="IPR006260">
    <property type="entry name" value="TonB/TolA_C"/>
</dbReference>
<evidence type="ECO:0000256" key="1">
    <source>
        <dbReference type="ARBA" id="ARBA00004383"/>
    </source>
</evidence>
<evidence type="ECO:0000313" key="14">
    <source>
        <dbReference type="Proteomes" id="UP000269708"/>
    </source>
</evidence>
<comment type="caution">
    <text evidence="13">The sequence shown here is derived from an EMBL/GenBank/DDBJ whole genome shotgun (WGS) entry which is preliminary data.</text>
</comment>
<dbReference type="AlphaFoldDB" id="A0A3N4VJY5"/>
<dbReference type="Proteomes" id="UP000269708">
    <property type="component" value="Unassembled WGS sequence"/>
</dbReference>
<evidence type="ECO:0000256" key="3">
    <source>
        <dbReference type="ARBA" id="ARBA00022448"/>
    </source>
</evidence>
<keyword evidence="14" id="KW-1185">Reference proteome</keyword>
<name>A0A3N4VJY5_9GAMM</name>
<evidence type="ECO:0000256" key="5">
    <source>
        <dbReference type="ARBA" id="ARBA00022519"/>
    </source>
</evidence>
<evidence type="ECO:0000256" key="9">
    <source>
        <dbReference type="ARBA" id="ARBA00023136"/>
    </source>
</evidence>
<dbReference type="GO" id="GO:0055085">
    <property type="term" value="P:transmembrane transport"/>
    <property type="evidence" value="ECO:0007669"/>
    <property type="project" value="InterPro"/>
</dbReference>
<feature type="compositionally biased region" description="Pro residues" evidence="10">
    <location>
        <begin position="125"/>
        <end position="135"/>
    </location>
</feature>
<evidence type="ECO:0000256" key="6">
    <source>
        <dbReference type="ARBA" id="ARBA00022692"/>
    </source>
</evidence>
<dbReference type="SUPFAM" id="SSF74653">
    <property type="entry name" value="TolA/TonB C-terminal domain"/>
    <property type="match status" value="1"/>
</dbReference>
<dbReference type="OrthoDB" id="9792439at2"/>
<protein>
    <submittedName>
        <fullName evidence="13">Outer membrane transport energization protein TonB</fullName>
    </submittedName>
</protein>
<dbReference type="Gene3D" id="3.30.1150.10">
    <property type="match status" value="1"/>
</dbReference>
<dbReference type="RefSeq" id="WP_123769272.1">
    <property type="nucleotide sequence ID" value="NZ_RKQN01000001.1"/>
</dbReference>
<evidence type="ECO:0000259" key="12">
    <source>
        <dbReference type="PROSITE" id="PS52015"/>
    </source>
</evidence>
<keyword evidence="3" id="KW-0813">Transport</keyword>
<keyword evidence="6 11" id="KW-0812">Transmembrane</keyword>
<dbReference type="EMBL" id="RKQN01000001">
    <property type="protein sequence ID" value="RPE81745.1"/>
    <property type="molecule type" value="Genomic_DNA"/>
</dbReference>
<dbReference type="InterPro" id="IPR037682">
    <property type="entry name" value="TonB_C"/>
</dbReference>